<dbReference type="EC" id="1.97.1.-" evidence="12"/>
<comment type="catalytic activity">
    <reaction evidence="9">
        <text>glycyl-[protein] + reduced [flavodoxin] + S-adenosyl-L-methionine = glycin-2-yl radical-[protein] + semiquinone [flavodoxin] + 5'-deoxyadenosine + L-methionine + H(+)</text>
        <dbReference type="Rhea" id="RHEA:61976"/>
        <dbReference type="Rhea" id="RHEA-COMP:10622"/>
        <dbReference type="Rhea" id="RHEA-COMP:14480"/>
        <dbReference type="Rhea" id="RHEA-COMP:15993"/>
        <dbReference type="Rhea" id="RHEA-COMP:15994"/>
        <dbReference type="ChEBI" id="CHEBI:15378"/>
        <dbReference type="ChEBI" id="CHEBI:17319"/>
        <dbReference type="ChEBI" id="CHEBI:29947"/>
        <dbReference type="ChEBI" id="CHEBI:32722"/>
        <dbReference type="ChEBI" id="CHEBI:57618"/>
        <dbReference type="ChEBI" id="CHEBI:57844"/>
        <dbReference type="ChEBI" id="CHEBI:59789"/>
        <dbReference type="ChEBI" id="CHEBI:140311"/>
    </reaction>
</comment>
<dbReference type="PROSITE" id="PS51379">
    <property type="entry name" value="4FE4S_FER_2"/>
    <property type="match status" value="2"/>
</dbReference>
<feature type="domain" description="Radical SAM core" evidence="11">
    <location>
        <begin position="14"/>
        <end position="279"/>
    </location>
</feature>
<keyword evidence="7" id="KW-0408">Iron</keyword>
<dbReference type="GO" id="GO:0016491">
    <property type="term" value="F:oxidoreductase activity"/>
    <property type="evidence" value="ECO:0007669"/>
    <property type="project" value="UniProtKB-KW"/>
</dbReference>
<evidence type="ECO:0000256" key="2">
    <source>
        <dbReference type="ARBA" id="ARBA00009777"/>
    </source>
</evidence>
<keyword evidence="5" id="KW-0479">Metal-binding</keyword>
<dbReference type="AlphaFoldDB" id="A0A0C7E8X9"/>
<dbReference type="InterPro" id="IPR017896">
    <property type="entry name" value="4Fe4S_Fe-S-bd"/>
</dbReference>
<evidence type="ECO:0000256" key="8">
    <source>
        <dbReference type="ARBA" id="ARBA00023014"/>
    </source>
</evidence>
<dbReference type="InterPro" id="IPR001989">
    <property type="entry name" value="Radical_activat_CS"/>
</dbReference>
<dbReference type="SUPFAM" id="SSF54862">
    <property type="entry name" value="4Fe-4S ferredoxins"/>
    <property type="match status" value="1"/>
</dbReference>
<evidence type="ECO:0000259" key="10">
    <source>
        <dbReference type="PROSITE" id="PS51379"/>
    </source>
</evidence>
<organism evidence="12 13">
    <name type="scientific">Paraclostridium sordellii</name>
    <name type="common">Clostridium sordellii</name>
    <dbReference type="NCBI Taxonomy" id="1505"/>
    <lineage>
        <taxon>Bacteria</taxon>
        <taxon>Bacillati</taxon>
        <taxon>Bacillota</taxon>
        <taxon>Clostridia</taxon>
        <taxon>Peptostreptococcales</taxon>
        <taxon>Peptostreptococcaceae</taxon>
        <taxon>Paraclostridium</taxon>
    </lineage>
</organism>
<dbReference type="OrthoDB" id="9782387at2"/>
<dbReference type="RefSeq" id="WP_055336066.1">
    <property type="nucleotide sequence ID" value="NZ_CDNF01000014.1"/>
</dbReference>
<feature type="domain" description="4Fe-4S ferredoxin-type" evidence="10">
    <location>
        <begin position="36"/>
        <end position="64"/>
    </location>
</feature>
<keyword evidence="6 12" id="KW-0560">Oxidoreductase</keyword>
<evidence type="ECO:0000256" key="9">
    <source>
        <dbReference type="ARBA" id="ARBA00047365"/>
    </source>
</evidence>
<dbReference type="PIRSF" id="PIRSF000371">
    <property type="entry name" value="PFL_act_enz"/>
    <property type="match status" value="1"/>
</dbReference>
<dbReference type="SFLD" id="SFLDS00029">
    <property type="entry name" value="Radical_SAM"/>
    <property type="match status" value="1"/>
</dbReference>
<dbReference type="InterPro" id="IPR023912">
    <property type="entry name" value="YjjW_bact"/>
</dbReference>
<evidence type="ECO:0000256" key="7">
    <source>
        <dbReference type="ARBA" id="ARBA00023004"/>
    </source>
</evidence>
<keyword evidence="8" id="KW-0411">Iron-sulfur</keyword>
<reference evidence="12 13" key="1">
    <citation type="submission" date="2015-01" db="EMBL/GenBank/DDBJ databases">
        <authorList>
            <person name="Aslett A.Martin."/>
            <person name="De Silva Nishadi"/>
        </authorList>
    </citation>
    <scope>NUCLEOTIDE SEQUENCE [LARGE SCALE GENOMIC DNA]</scope>
    <source>
        <strain evidence="12 13">R28058</strain>
    </source>
</reference>
<name>A0A0C7E8X9_PARSO</name>
<dbReference type="SUPFAM" id="SSF102114">
    <property type="entry name" value="Radical SAM enzymes"/>
    <property type="match status" value="1"/>
</dbReference>
<evidence type="ECO:0000256" key="3">
    <source>
        <dbReference type="ARBA" id="ARBA00022485"/>
    </source>
</evidence>
<dbReference type="InterPro" id="IPR013785">
    <property type="entry name" value="Aldolase_TIM"/>
</dbReference>
<evidence type="ECO:0000313" key="12">
    <source>
        <dbReference type="EMBL" id="CEQ04311.1"/>
    </source>
</evidence>
<keyword evidence="4" id="KW-0949">S-adenosyl-L-methionine</keyword>
<sequence length="282" mass="32779">MKAPINKIINMSFIDGPGSRISIFFQGCNMKCIYCHNPETQNICLSCKKCINVCKVGALKFDEINKKITYNNNICINCDECIGICENYSSPKITYYTPQELFNYIIKYKNFIDGITFSGGECSLYTEFIKSFTNIIHENTNLDVFLDTNGNIEDEDMEKLLTCVDGFMIDLKAFDEYTHKKVTGVNIDRILKNIKKCSNSGKLYEIRTVLIENINDDEVTFNKELNFIENLNSYTKFKLIPFRKFGVKGELSKFNDYPREKYHTYYEKSKKVLKDRMINPII</sequence>
<dbReference type="Gene3D" id="3.30.70.20">
    <property type="match status" value="1"/>
</dbReference>
<dbReference type="InterPro" id="IPR017900">
    <property type="entry name" value="4Fe4S_Fe_S_CS"/>
</dbReference>
<dbReference type="PROSITE" id="PS01087">
    <property type="entry name" value="RADICAL_ACTIVATING"/>
    <property type="match status" value="1"/>
</dbReference>
<evidence type="ECO:0000313" key="13">
    <source>
        <dbReference type="Proteomes" id="UP000049127"/>
    </source>
</evidence>
<dbReference type="InterPro" id="IPR012839">
    <property type="entry name" value="Organic_radical_activase"/>
</dbReference>
<evidence type="ECO:0000256" key="5">
    <source>
        <dbReference type="ARBA" id="ARBA00022723"/>
    </source>
</evidence>
<evidence type="ECO:0000256" key="4">
    <source>
        <dbReference type="ARBA" id="ARBA00022691"/>
    </source>
</evidence>
<dbReference type="InterPro" id="IPR034457">
    <property type="entry name" value="Organic_radical-activating"/>
</dbReference>
<dbReference type="SFLD" id="SFLDG01066">
    <property type="entry name" value="organic_radical-activating_enz"/>
    <property type="match status" value="1"/>
</dbReference>
<dbReference type="PROSITE" id="PS00198">
    <property type="entry name" value="4FE4S_FER_1"/>
    <property type="match status" value="1"/>
</dbReference>
<evidence type="ECO:0000256" key="6">
    <source>
        <dbReference type="ARBA" id="ARBA00023002"/>
    </source>
</evidence>
<dbReference type="Pfam" id="PF04055">
    <property type="entry name" value="Radical_SAM"/>
    <property type="match status" value="1"/>
</dbReference>
<dbReference type="Gene3D" id="3.20.20.70">
    <property type="entry name" value="Aldolase class I"/>
    <property type="match status" value="1"/>
</dbReference>
<protein>
    <submittedName>
        <fullName evidence="12">Radical SAM family protein</fullName>
        <ecNumber evidence="12">1.97.1.-</ecNumber>
    </submittedName>
</protein>
<keyword evidence="3" id="KW-0004">4Fe-4S</keyword>
<accession>A0A0C7E8X9</accession>
<dbReference type="Proteomes" id="UP000049127">
    <property type="component" value="Unassembled WGS sequence"/>
</dbReference>
<comment type="cofactor">
    <cofactor evidence="1">
        <name>[4Fe-4S] cluster</name>
        <dbReference type="ChEBI" id="CHEBI:49883"/>
    </cofactor>
</comment>
<dbReference type="PANTHER" id="PTHR30352:SF13">
    <property type="entry name" value="GLYCYL-RADICAL ENZYME ACTIVATING ENZYME YJJW-RELATED"/>
    <property type="match status" value="1"/>
</dbReference>
<dbReference type="EMBL" id="CEKZ01000003">
    <property type="protein sequence ID" value="CEQ04311.1"/>
    <property type="molecule type" value="Genomic_DNA"/>
</dbReference>
<dbReference type="NCBIfam" id="TIGR04041">
    <property type="entry name" value="activase_YjjW"/>
    <property type="match status" value="1"/>
</dbReference>
<feature type="domain" description="4Fe-4S ferredoxin-type" evidence="10">
    <location>
        <begin position="66"/>
        <end position="96"/>
    </location>
</feature>
<dbReference type="InterPro" id="IPR058240">
    <property type="entry name" value="rSAM_sf"/>
</dbReference>
<evidence type="ECO:0000256" key="1">
    <source>
        <dbReference type="ARBA" id="ARBA00001966"/>
    </source>
</evidence>
<dbReference type="PROSITE" id="PS51918">
    <property type="entry name" value="RADICAL_SAM"/>
    <property type="match status" value="1"/>
</dbReference>
<dbReference type="GO" id="GO:0046872">
    <property type="term" value="F:metal ion binding"/>
    <property type="evidence" value="ECO:0007669"/>
    <property type="project" value="UniProtKB-KW"/>
</dbReference>
<comment type="similarity">
    <text evidence="2">Belongs to the organic radical-activating enzymes family.</text>
</comment>
<gene>
    <name evidence="12" type="primary">hpdA</name>
    <name evidence="12" type="ORF">R28058_20441</name>
</gene>
<dbReference type="InterPro" id="IPR007197">
    <property type="entry name" value="rSAM"/>
</dbReference>
<evidence type="ECO:0000259" key="11">
    <source>
        <dbReference type="PROSITE" id="PS51918"/>
    </source>
</evidence>
<dbReference type="CDD" id="cd01335">
    <property type="entry name" value="Radical_SAM"/>
    <property type="match status" value="1"/>
</dbReference>
<dbReference type="GO" id="GO:0051539">
    <property type="term" value="F:4 iron, 4 sulfur cluster binding"/>
    <property type="evidence" value="ECO:0007669"/>
    <property type="project" value="UniProtKB-KW"/>
</dbReference>
<dbReference type="PANTHER" id="PTHR30352">
    <property type="entry name" value="PYRUVATE FORMATE-LYASE-ACTIVATING ENZYME"/>
    <property type="match status" value="1"/>
</dbReference>
<proteinExistence type="inferred from homology"/>